<evidence type="ECO:0000256" key="8">
    <source>
        <dbReference type="ARBA" id="ARBA00023136"/>
    </source>
</evidence>
<dbReference type="InterPro" id="IPR004073">
    <property type="entry name" value="GPCR_3_vmron_rcpt_2"/>
</dbReference>
<feature type="transmembrane region" description="Helical" evidence="12">
    <location>
        <begin position="673"/>
        <end position="693"/>
    </location>
</feature>
<dbReference type="PANTHER" id="PTHR24061">
    <property type="entry name" value="CALCIUM-SENSING RECEPTOR-RELATED"/>
    <property type="match status" value="1"/>
</dbReference>
<dbReference type="OMA" id="FFQNDIC"/>
<dbReference type="PANTHER" id="PTHR24061:SF599">
    <property type="entry name" value="G-PROTEIN COUPLED RECEPTORS FAMILY 3 PROFILE DOMAIN-CONTAINING PROTEIN"/>
    <property type="match status" value="1"/>
</dbReference>
<dbReference type="Pfam" id="PF01094">
    <property type="entry name" value="ANF_receptor"/>
    <property type="match status" value="1"/>
</dbReference>
<keyword evidence="6 12" id="KW-1133">Transmembrane helix</keyword>
<evidence type="ECO:0000256" key="3">
    <source>
        <dbReference type="ARBA" id="ARBA00022475"/>
    </source>
</evidence>
<reference evidence="14" key="1">
    <citation type="submission" date="2025-08" db="UniProtKB">
        <authorList>
            <consortium name="Ensembl"/>
        </authorList>
    </citation>
    <scope>IDENTIFICATION</scope>
</reference>
<feature type="transmembrane region" description="Helical" evidence="12">
    <location>
        <begin position="639"/>
        <end position="661"/>
    </location>
</feature>
<evidence type="ECO:0000256" key="4">
    <source>
        <dbReference type="ARBA" id="ARBA00022692"/>
    </source>
</evidence>
<keyword evidence="4 12" id="KW-0812">Transmembrane</keyword>
<feature type="transmembrane region" description="Helical" evidence="12">
    <location>
        <begin position="549"/>
        <end position="574"/>
    </location>
</feature>
<keyword evidence="8 12" id="KW-0472">Membrane</keyword>
<dbReference type="PROSITE" id="PS50259">
    <property type="entry name" value="G_PROTEIN_RECEP_F3_4"/>
    <property type="match status" value="1"/>
</dbReference>
<evidence type="ECO:0000256" key="6">
    <source>
        <dbReference type="ARBA" id="ARBA00022989"/>
    </source>
</evidence>
<dbReference type="GO" id="GO:0004930">
    <property type="term" value="F:G protein-coupled receptor activity"/>
    <property type="evidence" value="ECO:0007669"/>
    <property type="project" value="UniProtKB-KW"/>
</dbReference>
<dbReference type="InterPro" id="IPR028082">
    <property type="entry name" value="Peripla_BP_I"/>
</dbReference>
<dbReference type="Pfam" id="PF00003">
    <property type="entry name" value="7tm_3"/>
    <property type="match status" value="1"/>
</dbReference>
<dbReference type="Proteomes" id="UP000694421">
    <property type="component" value="Unplaced"/>
</dbReference>
<dbReference type="GeneTree" id="ENSGT00950000182788"/>
<comment type="subcellular location">
    <subcellularLocation>
        <location evidence="1">Cell membrane</location>
        <topology evidence="1">Multi-pass membrane protein</topology>
    </subcellularLocation>
</comment>
<proteinExistence type="inferred from homology"/>
<dbReference type="PROSITE" id="PS00981">
    <property type="entry name" value="G_PROTEIN_RECEP_F3_3"/>
    <property type="match status" value="1"/>
</dbReference>
<accession>A0A8D0BL52</accession>
<feature type="domain" description="G-protein coupled receptors family 3 profile" evidence="13">
    <location>
        <begin position="479"/>
        <end position="743"/>
    </location>
</feature>
<dbReference type="Ensembl" id="ENSSMRT00000006616.1">
    <property type="protein sequence ID" value="ENSSMRP00000005632.1"/>
    <property type="gene ID" value="ENSSMRG00000004551.1"/>
</dbReference>
<feature type="transmembrane region" description="Helical" evidence="12">
    <location>
        <begin position="479"/>
        <end position="505"/>
    </location>
</feature>
<dbReference type="AlphaFoldDB" id="A0A8D0BL52"/>
<keyword evidence="9" id="KW-0675">Receptor</keyword>
<feature type="transmembrane region" description="Helical" evidence="12">
    <location>
        <begin position="517"/>
        <end position="537"/>
    </location>
</feature>
<evidence type="ECO:0000256" key="12">
    <source>
        <dbReference type="SAM" id="Phobius"/>
    </source>
</evidence>
<evidence type="ECO:0000256" key="11">
    <source>
        <dbReference type="ARBA" id="ARBA00023224"/>
    </source>
</evidence>
<keyword evidence="10" id="KW-0325">Glycoprotein</keyword>
<evidence type="ECO:0000313" key="14">
    <source>
        <dbReference type="Ensembl" id="ENSSMRP00000005632.1"/>
    </source>
</evidence>
<feature type="transmembrane region" description="Helical" evidence="12">
    <location>
        <begin position="699"/>
        <end position="721"/>
    </location>
</feature>
<dbReference type="Gene3D" id="2.10.50.30">
    <property type="entry name" value="GPCR, family 3, nine cysteines domain"/>
    <property type="match status" value="1"/>
</dbReference>
<dbReference type="InterPro" id="IPR017978">
    <property type="entry name" value="GPCR_3_C"/>
</dbReference>
<keyword evidence="11" id="KW-0807">Transducer</keyword>
<dbReference type="FunFam" id="2.10.50.30:FF:000002">
    <property type="entry name" value="Vomeronasal 2 receptor, h1"/>
    <property type="match status" value="1"/>
</dbReference>
<organism evidence="14 15">
    <name type="scientific">Salvator merianae</name>
    <name type="common">Argentine black and white tegu</name>
    <name type="synonym">Tupinambis merianae</name>
    <dbReference type="NCBI Taxonomy" id="96440"/>
    <lineage>
        <taxon>Eukaryota</taxon>
        <taxon>Metazoa</taxon>
        <taxon>Chordata</taxon>
        <taxon>Craniata</taxon>
        <taxon>Vertebrata</taxon>
        <taxon>Euteleostomi</taxon>
        <taxon>Lepidosauria</taxon>
        <taxon>Squamata</taxon>
        <taxon>Bifurcata</taxon>
        <taxon>Unidentata</taxon>
        <taxon>Episquamata</taxon>
        <taxon>Laterata</taxon>
        <taxon>Teiioidea</taxon>
        <taxon>Teiidae</taxon>
        <taxon>Salvator</taxon>
    </lineage>
</organism>
<evidence type="ECO:0000256" key="7">
    <source>
        <dbReference type="ARBA" id="ARBA00023040"/>
    </source>
</evidence>
<dbReference type="Pfam" id="PF07562">
    <property type="entry name" value="NCD3G"/>
    <property type="match status" value="1"/>
</dbReference>
<dbReference type="PRINTS" id="PR01535">
    <property type="entry name" value="VOMERONASL2R"/>
</dbReference>
<dbReference type="SUPFAM" id="SSF53822">
    <property type="entry name" value="Periplasmic binding protein-like I"/>
    <property type="match status" value="1"/>
</dbReference>
<dbReference type="GO" id="GO:0005886">
    <property type="term" value="C:plasma membrane"/>
    <property type="evidence" value="ECO:0007669"/>
    <property type="project" value="UniProtKB-SubCell"/>
</dbReference>
<dbReference type="InterPro" id="IPR011500">
    <property type="entry name" value="GPCR_3_9-Cys_dom"/>
</dbReference>
<sequence length="912" mass="101409">AARVQTPKCKPGFELSDCTCAALPALPYCHFKPGSAANLGYGSFDPALSDKTRFPSFYRMVPKEEAQHVGIVQLLKHFGWNWIGFIVSDDEQGESFRQTLNAILQENSICIVWTEVVPFVTAFEPGYIQTKKLSPILTALSRRKTNVTLVYGDNQSLEGLGLVLLTLEIDYKIPVEGAWITTAQWDFTAVAADSDFPLKSANGTLSFTLHGKVVPEFKYFLQLINPLKCKVYFLPEFWSTAFECSFPMYNLYVKNGRYCTGKENLGDLPGFKFEMGMSGLSYNIYNAVHAVARALQAMDRFRNKLKGKRGIDRRNIREIDPWQVIPLHWFLRNLHFNNTAGEEISFDENGNLASEYDIINLITFPNGSLHKRVIGGMGVQVPADKGFTINGSAIEWSPIFNQTVPISTCVESCHPGQSMSIQPGKQVCCYDCVQCPPGSISTLWDTQQCRVCSEDQYANKNQDHCFPKRITYLSYEEPLGAVLATLTLLLSLITVIVMGTFYWHWNTPIVKANNRNITWTLLSNLLLCFFCSFLFIGRPGMVTCILRQTLFAIIFSVAISCVLVKTITVVLVFMMAKPGNRVKKWVGKRLTISVIVFCSLFQTGICTFWLATSPPFPEFDMQSQVSEIILQCNEGSDSMFYIVLGYMGFLASVSFSVAFFARKLPDTFNEAKLITFSMLVFCSVWVSFIPTYLSTKGKLMVAVEVFSILASSGGLLACIFLPKLYIIIFKPELNTRENVKIRILGMDIISIFPTHLPKLTKAMVTPHVFWGQKTVSLLRNQMLNCVCGFSEEFPGWKRIILNLDNPNSESVSARNGPSQTTPCCPPDSPRGHGCLLPPLQAPPKFASVYGGGEQEAVAAMIAAAADSGGWGSFRGVPGNGGGSWGVARLPPYPHHFWLTLQSSPVTPLSTAF</sequence>
<evidence type="ECO:0000259" key="13">
    <source>
        <dbReference type="PROSITE" id="PS50259"/>
    </source>
</evidence>
<evidence type="ECO:0000256" key="1">
    <source>
        <dbReference type="ARBA" id="ARBA00004651"/>
    </source>
</evidence>
<reference evidence="14" key="2">
    <citation type="submission" date="2025-09" db="UniProtKB">
        <authorList>
            <consortium name="Ensembl"/>
        </authorList>
    </citation>
    <scope>IDENTIFICATION</scope>
</reference>
<dbReference type="InterPro" id="IPR017979">
    <property type="entry name" value="GPCR_3_CS"/>
</dbReference>
<comment type="similarity">
    <text evidence="2">Belongs to the G-protein coupled receptor 3 family.</text>
</comment>
<feature type="transmembrane region" description="Helical" evidence="12">
    <location>
        <begin position="590"/>
        <end position="611"/>
    </location>
</feature>
<evidence type="ECO:0000313" key="15">
    <source>
        <dbReference type="Proteomes" id="UP000694421"/>
    </source>
</evidence>
<evidence type="ECO:0000256" key="5">
    <source>
        <dbReference type="ARBA" id="ARBA00022729"/>
    </source>
</evidence>
<protein>
    <recommendedName>
        <fullName evidence="13">G-protein coupled receptors family 3 profile domain-containing protein</fullName>
    </recommendedName>
</protein>
<keyword evidence="3" id="KW-1003">Cell membrane</keyword>
<dbReference type="PRINTS" id="PR00248">
    <property type="entry name" value="GPCRMGR"/>
</dbReference>
<keyword evidence="15" id="KW-1185">Reference proteome</keyword>
<dbReference type="Gene3D" id="3.40.50.2300">
    <property type="match status" value="2"/>
</dbReference>
<keyword evidence="7" id="KW-0297">G-protein coupled receptor</keyword>
<evidence type="ECO:0000256" key="10">
    <source>
        <dbReference type="ARBA" id="ARBA00023180"/>
    </source>
</evidence>
<dbReference type="InterPro" id="IPR000068">
    <property type="entry name" value="GPCR_3_Ca_sens_rcpt-rel"/>
</dbReference>
<dbReference type="InterPro" id="IPR001828">
    <property type="entry name" value="ANF_lig-bd_rcpt"/>
</dbReference>
<dbReference type="InterPro" id="IPR000337">
    <property type="entry name" value="GPCR_3"/>
</dbReference>
<dbReference type="CDD" id="cd15283">
    <property type="entry name" value="7tmC_V2R_pheromone"/>
    <property type="match status" value="1"/>
</dbReference>
<dbReference type="InterPro" id="IPR038550">
    <property type="entry name" value="GPCR_3_9-Cys_sf"/>
</dbReference>
<evidence type="ECO:0000256" key="2">
    <source>
        <dbReference type="ARBA" id="ARBA00007242"/>
    </source>
</evidence>
<dbReference type="FunFam" id="3.40.50.2300:FF:000024">
    <property type="entry name" value="Vomeronasal 2, receptor 73"/>
    <property type="match status" value="1"/>
</dbReference>
<evidence type="ECO:0000256" key="9">
    <source>
        <dbReference type="ARBA" id="ARBA00023170"/>
    </source>
</evidence>
<keyword evidence="5" id="KW-0732">Signal</keyword>
<name>A0A8D0BL52_SALMN</name>